<accession>A0A3S9MUA0</accession>
<dbReference type="OrthoDB" id="594666at2"/>
<keyword evidence="2" id="KW-0175">Coiled coil</keyword>
<reference evidence="4 5" key="1">
    <citation type="submission" date="2018-12" db="EMBL/GenBank/DDBJ databases">
        <title>Complete genome of Nonlabens sp. MJ115.</title>
        <authorList>
            <person name="Choi H.S."/>
            <person name="Jung J."/>
        </authorList>
    </citation>
    <scope>NUCLEOTIDE SEQUENCE [LARGE SCALE GENOMIC DNA]</scope>
    <source>
        <strain evidence="4 5">MJ115</strain>
    </source>
</reference>
<proteinExistence type="predicted"/>
<feature type="region of interest" description="Disordered" evidence="3">
    <location>
        <begin position="163"/>
        <end position="220"/>
    </location>
</feature>
<dbReference type="InterPro" id="IPR019734">
    <property type="entry name" value="TPR_rpt"/>
</dbReference>
<name>A0A3S9MUA0_9FLAO</name>
<evidence type="ECO:0008006" key="6">
    <source>
        <dbReference type="Google" id="ProtNLM"/>
    </source>
</evidence>
<dbReference type="AlphaFoldDB" id="A0A3S9MUA0"/>
<evidence type="ECO:0000256" key="1">
    <source>
        <dbReference type="PROSITE-ProRule" id="PRU00339"/>
    </source>
</evidence>
<dbReference type="Proteomes" id="UP000279600">
    <property type="component" value="Chromosome"/>
</dbReference>
<protein>
    <recommendedName>
        <fullName evidence="6">Tetratricopeptide repeat protein</fullName>
    </recommendedName>
</protein>
<gene>
    <name evidence="4" type="ORF">EJ995_00190</name>
</gene>
<evidence type="ECO:0000313" key="5">
    <source>
        <dbReference type="Proteomes" id="UP000279600"/>
    </source>
</evidence>
<evidence type="ECO:0000313" key="4">
    <source>
        <dbReference type="EMBL" id="AZQ42733.1"/>
    </source>
</evidence>
<dbReference type="PROSITE" id="PS50005">
    <property type="entry name" value="TPR"/>
    <property type="match status" value="1"/>
</dbReference>
<sequence length="276" mass="31980">MVNKDRLYTVLAQPEQVHADDLPSLDHVIESYPYFQAARSVRLKCLHNNSSSLYNKELQATAAHTADRSVLFDFITSEEFLQNRISEQIKKRQDHLESIEVDAEEIEIESTDLNADTDFTQVIDVDLFQKKESIVDQPLTFYSNEKYSFTEWLRLTQLKPIDRTEEKKKSSAGQKATKPVDTSKKLRQRQMEKIDQFLADKPKIKPRKSSTSDTPLQLSNDNSKQLMTETLAQVYLAQKNYEKAIKSYEILILQHPEKSGFFADRIQEIKNLQSNT</sequence>
<evidence type="ECO:0000256" key="3">
    <source>
        <dbReference type="SAM" id="MobiDB-lite"/>
    </source>
</evidence>
<keyword evidence="1" id="KW-0802">TPR repeat</keyword>
<organism evidence="4 5">
    <name type="scientific">Nonlabens ponticola</name>
    <dbReference type="NCBI Taxonomy" id="2496866"/>
    <lineage>
        <taxon>Bacteria</taxon>
        <taxon>Pseudomonadati</taxon>
        <taxon>Bacteroidota</taxon>
        <taxon>Flavobacteriia</taxon>
        <taxon>Flavobacteriales</taxon>
        <taxon>Flavobacteriaceae</taxon>
        <taxon>Nonlabens</taxon>
    </lineage>
</organism>
<dbReference type="KEGG" id="noj:EJ995_00190"/>
<feature type="compositionally biased region" description="Polar residues" evidence="3">
    <location>
        <begin position="209"/>
        <end position="220"/>
    </location>
</feature>
<keyword evidence="5" id="KW-1185">Reference proteome</keyword>
<evidence type="ECO:0000256" key="2">
    <source>
        <dbReference type="SAM" id="Coils"/>
    </source>
</evidence>
<dbReference type="RefSeq" id="WP_126444458.1">
    <property type="nucleotide sequence ID" value="NZ_CP034549.1"/>
</dbReference>
<feature type="compositionally biased region" description="Basic and acidic residues" evidence="3">
    <location>
        <begin position="181"/>
        <end position="203"/>
    </location>
</feature>
<feature type="coiled-coil region" evidence="2">
    <location>
        <begin position="89"/>
        <end position="116"/>
    </location>
</feature>
<feature type="repeat" description="TPR" evidence="1">
    <location>
        <begin position="225"/>
        <end position="258"/>
    </location>
</feature>
<dbReference type="EMBL" id="CP034549">
    <property type="protein sequence ID" value="AZQ42733.1"/>
    <property type="molecule type" value="Genomic_DNA"/>
</dbReference>